<proteinExistence type="predicted"/>
<dbReference type="RefSeq" id="WP_121922297.1">
    <property type="nucleotide sequence ID" value="NZ_REFO01000010.1"/>
</dbReference>
<sequence>MKDEIFVNFELFIDQKDLKSENLEEGKTIEINPKKIFITVNKVPFYECDIRNYDDILIGRIKKIFDLGESLDIKENVFQKE</sequence>
<accession>A0A3M0BJL3</accession>
<reference evidence="1 2" key="1">
    <citation type="submission" date="2018-10" db="EMBL/GenBank/DDBJ databases">
        <title>Genomic Encyclopedia of Archaeal and Bacterial Type Strains, Phase II (KMG-II): from individual species to whole genera.</title>
        <authorList>
            <person name="Goeker M."/>
        </authorList>
    </citation>
    <scope>NUCLEOTIDE SEQUENCE [LARGE SCALE GENOMIC DNA]</scope>
    <source>
        <strain evidence="1 2">VM1</strain>
    </source>
</reference>
<gene>
    <name evidence="1" type="ORF">CLV39_0133</name>
</gene>
<comment type="caution">
    <text evidence="1">The sequence shown here is derived from an EMBL/GenBank/DDBJ whole genome shotgun (WGS) entry which is preliminary data.</text>
</comment>
<keyword evidence="2" id="KW-1185">Reference proteome</keyword>
<name>A0A3M0BJL3_9AQUI</name>
<organism evidence="1 2">
    <name type="scientific">Hydrogenothermus marinus</name>
    <dbReference type="NCBI Taxonomy" id="133270"/>
    <lineage>
        <taxon>Bacteria</taxon>
        <taxon>Pseudomonadati</taxon>
        <taxon>Aquificota</taxon>
        <taxon>Aquificia</taxon>
        <taxon>Aquificales</taxon>
        <taxon>Hydrogenothermaceae</taxon>
        <taxon>Hydrogenothermus</taxon>
    </lineage>
</organism>
<dbReference type="Proteomes" id="UP000280842">
    <property type="component" value="Unassembled WGS sequence"/>
</dbReference>
<evidence type="ECO:0000313" key="2">
    <source>
        <dbReference type="Proteomes" id="UP000280842"/>
    </source>
</evidence>
<dbReference type="EMBL" id="REFO01000010">
    <property type="protein sequence ID" value="RMA97520.1"/>
    <property type="molecule type" value="Genomic_DNA"/>
</dbReference>
<protein>
    <submittedName>
        <fullName evidence="1">Uncharacterized protein</fullName>
    </submittedName>
</protein>
<dbReference type="AlphaFoldDB" id="A0A3M0BJL3"/>
<evidence type="ECO:0000313" key="1">
    <source>
        <dbReference type="EMBL" id="RMA97520.1"/>
    </source>
</evidence>
<dbReference type="OrthoDB" id="9941760at2"/>